<evidence type="ECO:0000313" key="2">
    <source>
        <dbReference type="EMBL" id="TEB07612.1"/>
    </source>
</evidence>
<dbReference type="RefSeq" id="WP_190239461.1">
    <property type="nucleotide sequence ID" value="NZ_QFGA01000001.1"/>
</dbReference>
<name>A0A4Y7RFY7_9FIRM</name>
<accession>A0A4Y7RFY7</accession>
<evidence type="ECO:0000256" key="1">
    <source>
        <dbReference type="SAM" id="SignalP"/>
    </source>
</evidence>
<dbReference type="Proteomes" id="UP000298324">
    <property type="component" value="Unassembled WGS sequence"/>
</dbReference>
<gene>
    <name evidence="2" type="ORF">Psch_01167</name>
</gene>
<protein>
    <submittedName>
        <fullName evidence="2">Uncharacterized protein</fullName>
    </submittedName>
</protein>
<reference evidence="2 3" key="1">
    <citation type="journal article" date="2018" name="Environ. Microbiol.">
        <title>Novel energy conservation strategies and behaviour of Pelotomaculum schinkii driving syntrophic propionate catabolism.</title>
        <authorList>
            <person name="Hidalgo-Ahumada C.A.P."/>
            <person name="Nobu M.K."/>
            <person name="Narihiro T."/>
            <person name="Tamaki H."/>
            <person name="Liu W.T."/>
            <person name="Kamagata Y."/>
            <person name="Stams A.J.M."/>
            <person name="Imachi H."/>
            <person name="Sousa D.Z."/>
        </authorList>
    </citation>
    <scope>NUCLEOTIDE SEQUENCE [LARGE SCALE GENOMIC DNA]</scope>
    <source>
        <strain evidence="2 3">HH</strain>
    </source>
</reference>
<dbReference type="AlphaFoldDB" id="A0A4Y7RFY7"/>
<evidence type="ECO:0000313" key="3">
    <source>
        <dbReference type="Proteomes" id="UP000298324"/>
    </source>
</evidence>
<dbReference type="EMBL" id="QFGA01000001">
    <property type="protein sequence ID" value="TEB07612.1"/>
    <property type="molecule type" value="Genomic_DNA"/>
</dbReference>
<organism evidence="2 3">
    <name type="scientific">Pelotomaculum schinkii</name>
    <dbReference type="NCBI Taxonomy" id="78350"/>
    <lineage>
        <taxon>Bacteria</taxon>
        <taxon>Bacillati</taxon>
        <taxon>Bacillota</taxon>
        <taxon>Clostridia</taxon>
        <taxon>Eubacteriales</taxon>
        <taxon>Desulfotomaculaceae</taxon>
        <taxon>Pelotomaculum</taxon>
    </lineage>
</organism>
<feature type="signal peptide" evidence="1">
    <location>
        <begin position="1"/>
        <end position="26"/>
    </location>
</feature>
<sequence length="194" mass="20580">MLKRVYSLLVIVLLCLIVVGPSSAQADITIDAQEPFTISVPITVNEDDAIGDTSTEGVIIPDAEGTIDDNSTRGVTVVRPGVVRDGNTQRCEVFLNWAGSDIFNEWRFSSCTVDNGSLLSPIVYGRFGWTALKVPASSVGTVRIGVVNIPVNETTARVKIDGLIGYRISPAPVGWLSAPGISLPVQLISQGVAL</sequence>
<feature type="chain" id="PRO_5021454372" evidence="1">
    <location>
        <begin position="27"/>
        <end position="194"/>
    </location>
</feature>
<comment type="caution">
    <text evidence="2">The sequence shown here is derived from an EMBL/GenBank/DDBJ whole genome shotgun (WGS) entry which is preliminary data.</text>
</comment>
<proteinExistence type="predicted"/>
<keyword evidence="1" id="KW-0732">Signal</keyword>
<keyword evidence="3" id="KW-1185">Reference proteome</keyword>